<dbReference type="InterPro" id="IPR036412">
    <property type="entry name" value="HAD-like_sf"/>
</dbReference>
<dbReference type="SUPFAM" id="SSF56784">
    <property type="entry name" value="HAD-like"/>
    <property type="match status" value="1"/>
</dbReference>
<comment type="caution">
    <text evidence="3">The sequence shown here is derived from an EMBL/GenBank/DDBJ whole genome shotgun (WGS) entry which is preliminary data.</text>
</comment>
<dbReference type="InterPro" id="IPR052935">
    <property type="entry name" value="Mg2+_PAP"/>
</dbReference>
<dbReference type="GO" id="GO:0030479">
    <property type="term" value="C:actin cortical patch"/>
    <property type="evidence" value="ECO:0007669"/>
    <property type="project" value="TreeGrafter"/>
</dbReference>
<feature type="region of interest" description="Disordered" evidence="1">
    <location>
        <begin position="523"/>
        <end position="553"/>
    </location>
</feature>
<dbReference type="STRING" id="914237.A0A1E1K8R6"/>
<reference evidence="4" key="1">
    <citation type="submission" date="2016-03" db="EMBL/GenBank/DDBJ databases">
        <authorList>
            <person name="Ploux O."/>
        </authorList>
    </citation>
    <scope>NUCLEOTIDE SEQUENCE [LARGE SCALE GENOMIC DNA]</scope>
    <source>
        <strain evidence="4">UK7</strain>
    </source>
</reference>
<sequence>MSSSEGEEHCIESSAAEEENILKATKRQRMNKRLSRYVKAAEMSRRGYKSTSTDHAAAQDGQESDGAASRKEGKVIRQGDEILQLFPSYAKHHVKLSPKGLEPVIHLPGEFEPSVQEVVVEDEDDAIVDVDVRGWVYSPHRGPLPRKYRVLIGLARKLSGIPAPEETKEKNKGFPETETDRVKIEKERRMIATAAGETTRRGIVEEKLGRMGEYSEAPTTEMESTIKEKDSPLQPTKEKVKLGASAVPTSDTNIDQESQASWQKISDMTPEELREADTQLLSRLRHFTNWPIVSEPVTMTFSNKTTTATQTTLTNPAGHFSLRASLPFIPTEVRASCASHANLTASQPVIITQPTGISVITDIDDTIKHSSVSSGIREVFRNVFIRPLDKLTIKGVAEWYQTLHSLGVSFHYVSNSPWQLYPLLVSFFSTAGLPDGSYHLKHYNGMLRGIFEPVAERKKGTLEQLMRDFPERRWMLIGDSGEADLEVYTDVVLENPGKVVAIFIRDVTTDAIQEVLQKSGVKDIPNGTISDPARNSRSQIGIGEHSSNDPITQKQNLTEASLKSHTAYTQHLLNPATKPEARIHSQSYRALASSYLPTSWQSSISNISISSDASTVSSDDLESLAEELQTWTERWARATVITEREGVVLRSWAVGGDVVDECVALVEREGRECGIEVENSIIANS</sequence>
<gene>
    <name evidence="3" type="ORF">RCO7_10086</name>
</gene>
<dbReference type="AlphaFoldDB" id="A0A1E1K8R6"/>
<dbReference type="Proteomes" id="UP000178129">
    <property type="component" value="Unassembled WGS sequence"/>
</dbReference>
<dbReference type="PANTHER" id="PTHR28208:SF3">
    <property type="entry name" value="PHOSPHATIDATE PHOSPHATASE APP1"/>
    <property type="match status" value="1"/>
</dbReference>
<evidence type="ECO:0000313" key="4">
    <source>
        <dbReference type="Proteomes" id="UP000178129"/>
    </source>
</evidence>
<dbReference type="GO" id="GO:0008195">
    <property type="term" value="F:phosphatidate phosphatase activity"/>
    <property type="evidence" value="ECO:0007669"/>
    <property type="project" value="InterPro"/>
</dbReference>
<evidence type="ECO:0000259" key="2">
    <source>
        <dbReference type="Pfam" id="PF09949"/>
    </source>
</evidence>
<dbReference type="PANTHER" id="PTHR28208">
    <property type="entry name" value="PHOSPHATIDATE PHOSPHATASE APP1"/>
    <property type="match status" value="1"/>
</dbReference>
<proteinExistence type="predicted"/>
<feature type="region of interest" description="Disordered" evidence="1">
    <location>
        <begin position="214"/>
        <end position="236"/>
    </location>
</feature>
<organism evidence="3 4">
    <name type="scientific">Rhynchosporium graminicola</name>
    <dbReference type="NCBI Taxonomy" id="2792576"/>
    <lineage>
        <taxon>Eukaryota</taxon>
        <taxon>Fungi</taxon>
        <taxon>Dikarya</taxon>
        <taxon>Ascomycota</taxon>
        <taxon>Pezizomycotina</taxon>
        <taxon>Leotiomycetes</taxon>
        <taxon>Helotiales</taxon>
        <taxon>Ploettnerulaceae</taxon>
        <taxon>Rhynchosporium</taxon>
    </lineage>
</organism>
<dbReference type="InParanoid" id="A0A1E1K8R6"/>
<protein>
    <recommendedName>
        <fullName evidence="2">Phosphatidate phosphatase APP1 catalytic domain-containing protein</fullName>
    </recommendedName>
</protein>
<feature type="domain" description="Phosphatidate phosphatase APP1 catalytic" evidence="2">
    <location>
        <begin position="357"/>
        <end position="506"/>
    </location>
</feature>
<feature type="region of interest" description="Disordered" evidence="1">
    <location>
        <begin position="1"/>
        <end position="27"/>
    </location>
</feature>
<dbReference type="PIRSF" id="PIRSF037464">
    <property type="entry name" value="UCP037464_APP1"/>
    <property type="match status" value="1"/>
</dbReference>
<evidence type="ECO:0000256" key="1">
    <source>
        <dbReference type="SAM" id="MobiDB-lite"/>
    </source>
</evidence>
<keyword evidence="4" id="KW-1185">Reference proteome</keyword>
<evidence type="ECO:0000313" key="3">
    <source>
        <dbReference type="EMBL" id="CZS94486.1"/>
    </source>
</evidence>
<name>A0A1E1K8R6_9HELO</name>
<dbReference type="Pfam" id="PF09949">
    <property type="entry name" value="APP1_cat"/>
    <property type="match status" value="1"/>
</dbReference>
<dbReference type="InterPro" id="IPR019236">
    <property type="entry name" value="APP1_cat"/>
</dbReference>
<feature type="region of interest" description="Disordered" evidence="1">
    <location>
        <begin position="41"/>
        <end position="73"/>
    </location>
</feature>
<feature type="compositionally biased region" description="Basic and acidic residues" evidence="1">
    <location>
        <begin position="1"/>
        <end position="11"/>
    </location>
</feature>
<accession>A0A1E1K8R6</accession>
<dbReference type="EMBL" id="FJUW01000008">
    <property type="protein sequence ID" value="CZS94486.1"/>
    <property type="molecule type" value="Genomic_DNA"/>
</dbReference>
<feature type="compositionally biased region" description="Polar residues" evidence="1">
    <location>
        <begin position="527"/>
        <end position="539"/>
    </location>
</feature>
<feature type="compositionally biased region" description="Basic and acidic residues" evidence="1">
    <location>
        <begin position="224"/>
        <end position="236"/>
    </location>
</feature>
<dbReference type="InterPro" id="IPR017210">
    <property type="entry name" value="APP1"/>
</dbReference>